<dbReference type="EMBL" id="FN649727">
    <property type="protein sequence ID" value="CBN78819.1"/>
    <property type="molecule type" value="Genomic_DNA"/>
</dbReference>
<feature type="region of interest" description="Disordered" evidence="1">
    <location>
        <begin position="1"/>
        <end position="21"/>
    </location>
</feature>
<evidence type="ECO:0000313" key="2">
    <source>
        <dbReference type="EMBL" id="CBN78819.1"/>
    </source>
</evidence>
<evidence type="ECO:0000256" key="1">
    <source>
        <dbReference type="SAM" id="MobiDB-lite"/>
    </source>
</evidence>
<accession>D8LF94</accession>
<feature type="compositionally biased region" description="Basic and acidic residues" evidence="1">
    <location>
        <begin position="421"/>
        <end position="432"/>
    </location>
</feature>
<name>D8LF94_ECTSI</name>
<reference evidence="2 3" key="1">
    <citation type="journal article" date="2010" name="Nature">
        <title>The Ectocarpus genome and the independent evolution of multicellularity in brown algae.</title>
        <authorList>
            <person name="Cock J.M."/>
            <person name="Sterck L."/>
            <person name="Rouze P."/>
            <person name="Scornet D."/>
            <person name="Allen A.E."/>
            <person name="Amoutzias G."/>
            <person name="Anthouard V."/>
            <person name="Artiguenave F."/>
            <person name="Aury J.M."/>
            <person name="Badger J.H."/>
            <person name="Beszteri B."/>
            <person name="Billiau K."/>
            <person name="Bonnet E."/>
            <person name="Bothwell J.H."/>
            <person name="Bowler C."/>
            <person name="Boyen C."/>
            <person name="Brownlee C."/>
            <person name="Carrano C.J."/>
            <person name="Charrier B."/>
            <person name="Cho G.Y."/>
            <person name="Coelho S.M."/>
            <person name="Collen J."/>
            <person name="Corre E."/>
            <person name="Da Silva C."/>
            <person name="Delage L."/>
            <person name="Delaroque N."/>
            <person name="Dittami S.M."/>
            <person name="Doulbeau S."/>
            <person name="Elias M."/>
            <person name="Farnham G."/>
            <person name="Gachon C.M."/>
            <person name="Gschloessl B."/>
            <person name="Heesch S."/>
            <person name="Jabbari K."/>
            <person name="Jubin C."/>
            <person name="Kawai H."/>
            <person name="Kimura K."/>
            <person name="Kloareg B."/>
            <person name="Kupper F.C."/>
            <person name="Lang D."/>
            <person name="Le Bail A."/>
            <person name="Leblanc C."/>
            <person name="Lerouge P."/>
            <person name="Lohr M."/>
            <person name="Lopez P.J."/>
            <person name="Martens C."/>
            <person name="Maumus F."/>
            <person name="Michel G."/>
            <person name="Miranda-Saavedra D."/>
            <person name="Morales J."/>
            <person name="Moreau H."/>
            <person name="Motomura T."/>
            <person name="Nagasato C."/>
            <person name="Napoli C.A."/>
            <person name="Nelson D.R."/>
            <person name="Nyvall-Collen P."/>
            <person name="Peters A.F."/>
            <person name="Pommier C."/>
            <person name="Potin P."/>
            <person name="Poulain J."/>
            <person name="Quesneville H."/>
            <person name="Read B."/>
            <person name="Rensing S.A."/>
            <person name="Ritter A."/>
            <person name="Rousvoal S."/>
            <person name="Samanta M."/>
            <person name="Samson G."/>
            <person name="Schroeder D.C."/>
            <person name="Segurens B."/>
            <person name="Strittmatter M."/>
            <person name="Tonon T."/>
            <person name="Tregear J.W."/>
            <person name="Valentin K."/>
            <person name="von Dassow P."/>
            <person name="Yamagishi T."/>
            <person name="Van de Peer Y."/>
            <person name="Wincker P."/>
        </authorList>
    </citation>
    <scope>NUCLEOTIDE SEQUENCE [LARGE SCALE GENOMIC DNA]</scope>
    <source>
        <strain evidence="3">Ec32 / CCAP1310/4</strain>
    </source>
</reference>
<dbReference type="OrthoDB" id="10348445at2759"/>
<proteinExistence type="predicted"/>
<organism evidence="2 3">
    <name type="scientific">Ectocarpus siliculosus</name>
    <name type="common">Brown alga</name>
    <name type="synonym">Conferva siliculosa</name>
    <dbReference type="NCBI Taxonomy" id="2880"/>
    <lineage>
        <taxon>Eukaryota</taxon>
        <taxon>Sar</taxon>
        <taxon>Stramenopiles</taxon>
        <taxon>Ochrophyta</taxon>
        <taxon>PX clade</taxon>
        <taxon>Phaeophyceae</taxon>
        <taxon>Ectocarpales</taxon>
        <taxon>Ectocarpaceae</taxon>
        <taxon>Ectocarpus</taxon>
    </lineage>
</organism>
<dbReference type="InParanoid" id="D8LF94"/>
<feature type="compositionally biased region" description="Low complexity" evidence="1">
    <location>
        <begin position="433"/>
        <end position="484"/>
    </location>
</feature>
<evidence type="ECO:0000313" key="3">
    <source>
        <dbReference type="Proteomes" id="UP000002630"/>
    </source>
</evidence>
<dbReference type="SUPFAM" id="SSF48452">
    <property type="entry name" value="TPR-like"/>
    <property type="match status" value="1"/>
</dbReference>
<sequence>MSSAWTKGDRRAKKQLEQSLSSDQDDHVTRFALVRLLASKADPAAAEELIRGPGVEDRLLADPNTRVAMLSSLGGAYLILWRARGETTSGSTGSRAGGGQGKDTRDVVEIRLDVSSERTDLLHRAQHFLEEALMAPENLNDPAIRAQVAFCKEARGDCKEALALYASIISDSALSPGASAVIFRTSVLLAYVGRFDECVRYLEFIEGQPPKGCSMLLVQALLYACFVSLGLEMKASRRLITLREAYNDEYTAGRMGGGFSRDEIPWDRLPGWFYMWRELGVKSLRAGDYYAGIQMFSQATLQREDPETMVCTAEMLWVLGEPKHALALCERAYAADPLHIGAQWRLTGWAPNKWKDRIVKEEERREAITEMRRLADLSDRKAGAMLARRRRREKARFLRAWRRLHEKRKHRRRTSAEDEEARGGRRRRDDTTTSRSSGSDEFSQSDSSSSRSGSSSSSGSARSSRSGDGPSRSDRSSSFSSSLSAKEQLERSADEKSSASSAPVPEPFPVPSAAEAAEAGRSNFSACFRAETERAMRRKREANEHHREMPMDMASVKVAAEAIHEAMRGGGWKTGTNGARSGFATHEMHALARFQWHRKTHEAKITKVVYGS</sequence>
<dbReference type="InterPro" id="IPR011990">
    <property type="entry name" value="TPR-like_helical_dom_sf"/>
</dbReference>
<gene>
    <name evidence="2" type="ORF">Esi_0145_0028</name>
</gene>
<dbReference type="Proteomes" id="UP000002630">
    <property type="component" value="Linkage Group LG02"/>
</dbReference>
<keyword evidence="3" id="KW-1185">Reference proteome</keyword>
<feature type="region of interest" description="Disordered" evidence="1">
    <location>
        <begin position="407"/>
        <end position="520"/>
    </location>
</feature>
<dbReference type="Gene3D" id="1.25.40.10">
    <property type="entry name" value="Tetratricopeptide repeat domain"/>
    <property type="match status" value="2"/>
</dbReference>
<dbReference type="AlphaFoldDB" id="D8LF94"/>
<protein>
    <submittedName>
        <fullName evidence="2">Uncharacterized protein</fullName>
    </submittedName>
</protein>
<dbReference type="EMBL" id="FN648032">
    <property type="protein sequence ID" value="CBN78819.1"/>
    <property type="molecule type" value="Genomic_DNA"/>
</dbReference>
<feature type="compositionally biased region" description="Basic and acidic residues" evidence="1">
    <location>
        <begin position="487"/>
        <end position="497"/>
    </location>
</feature>